<evidence type="ECO:0000313" key="1">
    <source>
        <dbReference type="EMBL" id="MBT1712461.1"/>
    </source>
</evidence>
<proteinExistence type="predicted"/>
<comment type="caution">
    <text evidence="1">The sequence shown here is derived from an EMBL/GenBank/DDBJ whole genome shotgun (WGS) entry which is preliminary data.</text>
</comment>
<dbReference type="Proteomes" id="UP001319080">
    <property type="component" value="Unassembled WGS sequence"/>
</dbReference>
<accession>A0AAP2E3L2</accession>
<name>A0AAP2E3L2_9BACT</name>
<dbReference type="AlphaFoldDB" id="A0AAP2E3L2"/>
<dbReference type="RefSeq" id="WP_254088023.1">
    <property type="nucleotide sequence ID" value="NZ_JAHESE010000075.1"/>
</dbReference>
<dbReference type="EMBL" id="JAHESE010000075">
    <property type="protein sequence ID" value="MBT1712461.1"/>
    <property type="molecule type" value="Genomic_DNA"/>
</dbReference>
<organism evidence="1 2">
    <name type="scientific">Dawidia cretensis</name>
    <dbReference type="NCBI Taxonomy" id="2782350"/>
    <lineage>
        <taxon>Bacteria</taxon>
        <taxon>Pseudomonadati</taxon>
        <taxon>Bacteroidota</taxon>
        <taxon>Cytophagia</taxon>
        <taxon>Cytophagales</taxon>
        <taxon>Chryseotaleaceae</taxon>
        <taxon>Dawidia</taxon>
    </lineage>
</organism>
<evidence type="ECO:0000313" key="2">
    <source>
        <dbReference type="Proteomes" id="UP001319080"/>
    </source>
</evidence>
<protein>
    <submittedName>
        <fullName evidence="1">Uncharacterized protein</fullName>
    </submittedName>
</protein>
<keyword evidence="2" id="KW-1185">Reference proteome</keyword>
<sequence length="143" mass="17020">MELNQASVISLARSNEVIRKTLEIIRNNSNAKIIEDDSYEHIIRKFKEFFKIITVKDLQDSLERDQKEFLRFSDYFSRDINVEKLPSYLPLFYYQHYLSAKSEDLSEVIKYFTFPKITDIDFSKAAEIVIDAYKRAKYESISH</sequence>
<gene>
    <name evidence="1" type="ORF">KK062_29775</name>
</gene>
<reference evidence="1 2" key="1">
    <citation type="submission" date="2021-05" db="EMBL/GenBank/DDBJ databases">
        <title>A Polyphasic approach of four new species of the genus Ohtaekwangia: Ohtaekwangia histidinii sp. nov., Ohtaekwangia cretensis sp. nov., Ohtaekwangia indiensis sp. nov., Ohtaekwangia reichenbachii sp. nov. from diverse environment.</title>
        <authorList>
            <person name="Octaviana S."/>
        </authorList>
    </citation>
    <scope>NUCLEOTIDE SEQUENCE [LARGE SCALE GENOMIC DNA]</scope>
    <source>
        <strain evidence="1 2">PWU5</strain>
    </source>
</reference>